<dbReference type="AlphaFoldDB" id="A7T7C7"/>
<feature type="compositionally biased region" description="Polar residues" evidence="1">
    <location>
        <begin position="1"/>
        <end position="14"/>
    </location>
</feature>
<keyword evidence="3" id="KW-1185">Reference proteome</keyword>
<dbReference type="PANTHER" id="PTHR24543:SF335">
    <property type="entry name" value="EGF-LIKE REPEAT AND DISCOIDIN I-LIKE DOMAIN-CONTAINING PROTEIN 3"/>
    <property type="match status" value="1"/>
</dbReference>
<dbReference type="PhylomeDB" id="A7T7C7"/>
<dbReference type="EMBL" id="DS471994">
    <property type="protein sequence ID" value="EDO28125.1"/>
    <property type="molecule type" value="Genomic_DNA"/>
</dbReference>
<feature type="non-terminal residue" evidence="2">
    <location>
        <position position="122"/>
    </location>
</feature>
<feature type="non-terminal residue" evidence="2">
    <location>
        <position position="1"/>
    </location>
</feature>
<evidence type="ECO:0000256" key="1">
    <source>
        <dbReference type="SAM" id="MobiDB-lite"/>
    </source>
</evidence>
<evidence type="ECO:0000313" key="3">
    <source>
        <dbReference type="Proteomes" id="UP000001593"/>
    </source>
</evidence>
<accession>A7T7C7</accession>
<dbReference type="HOGENOM" id="CLU_2032430_0_0_1"/>
<proteinExistence type="predicted"/>
<dbReference type="SUPFAM" id="SSF49785">
    <property type="entry name" value="Galactose-binding domain-like"/>
    <property type="match status" value="1"/>
</dbReference>
<feature type="region of interest" description="Disordered" evidence="1">
    <location>
        <begin position="1"/>
        <end position="29"/>
    </location>
</feature>
<dbReference type="PANTHER" id="PTHR24543">
    <property type="entry name" value="MULTICOPPER OXIDASE-RELATED"/>
    <property type="match status" value="1"/>
</dbReference>
<reference evidence="2 3" key="1">
    <citation type="journal article" date="2007" name="Science">
        <title>Sea anemone genome reveals ancestral eumetazoan gene repertoire and genomic organization.</title>
        <authorList>
            <person name="Putnam N.H."/>
            <person name="Srivastava M."/>
            <person name="Hellsten U."/>
            <person name="Dirks B."/>
            <person name="Chapman J."/>
            <person name="Salamov A."/>
            <person name="Terry A."/>
            <person name="Shapiro H."/>
            <person name="Lindquist E."/>
            <person name="Kapitonov V.V."/>
            <person name="Jurka J."/>
            <person name="Genikhovich G."/>
            <person name="Grigoriev I.V."/>
            <person name="Lucas S.M."/>
            <person name="Steele R.E."/>
            <person name="Finnerty J.R."/>
            <person name="Technau U."/>
            <person name="Martindale M.Q."/>
            <person name="Rokhsar D.S."/>
        </authorList>
    </citation>
    <scope>NUCLEOTIDE SEQUENCE [LARGE SCALE GENOMIC DNA]</scope>
    <source>
        <strain evidence="3">CH2 X CH6</strain>
    </source>
</reference>
<protein>
    <recommendedName>
        <fullName evidence="4">F5/8 type C domain-containing protein</fullName>
    </recommendedName>
</protein>
<organism evidence="2 3">
    <name type="scientific">Nematostella vectensis</name>
    <name type="common">Starlet sea anemone</name>
    <dbReference type="NCBI Taxonomy" id="45351"/>
    <lineage>
        <taxon>Eukaryota</taxon>
        <taxon>Metazoa</taxon>
        <taxon>Cnidaria</taxon>
        <taxon>Anthozoa</taxon>
        <taxon>Hexacorallia</taxon>
        <taxon>Actiniaria</taxon>
        <taxon>Edwardsiidae</taxon>
        <taxon>Nematostella</taxon>
    </lineage>
</organism>
<dbReference type="InterPro" id="IPR008979">
    <property type="entry name" value="Galactose-bd-like_sf"/>
</dbReference>
<dbReference type="InParanoid" id="A7T7C7"/>
<name>A7T7C7_NEMVE</name>
<gene>
    <name evidence="2" type="ORF">NEMVEDRAFT_v1g223319</name>
</gene>
<dbReference type="Proteomes" id="UP000001593">
    <property type="component" value="Unassembled WGS sequence"/>
</dbReference>
<dbReference type="Gene3D" id="2.60.120.260">
    <property type="entry name" value="Galactose-binding domain-like"/>
    <property type="match status" value="2"/>
</dbReference>
<evidence type="ECO:0000313" key="2">
    <source>
        <dbReference type="EMBL" id="EDO28125.1"/>
    </source>
</evidence>
<sequence length="122" mass="13788">KRVAAASNSSFATSKESKRVSPSPGIDGTGLRYPICYYNLGVSNRQVIKDEQMTASSYYGTDHLRPYEGRVGGKHAWCSIKLVSALITQGSKDSDSWVTQYHIHYSLDRVTWYQYKEDDEVK</sequence>
<evidence type="ECO:0008006" key="4">
    <source>
        <dbReference type="Google" id="ProtNLM"/>
    </source>
</evidence>